<dbReference type="Gene3D" id="3.40.630.90">
    <property type="match status" value="1"/>
</dbReference>
<reference evidence="4" key="1">
    <citation type="submission" date="2017-02" db="UniProtKB">
        <authorList>
            <consortium name="WormBaseParasite"/>
        </authorList>
    </citation>
    <scope>IDENTIFICATION</scope>
</reference>
<dbReference type="InterPro" id="IPR052729">
    <property type="entry name" value="Acyl/Acetyltrans_Enzymes"/>
</dbReference>
<dbReference type="CDD" id="cd04301">
    <property type="entry name" value="NAT_SF"/>
    <property type="match status" value="1"/>
</dbReference>
<sequence>MIKPSNWEPFKIVLQRQVPIDVGKPIPMTVFQNKHPKNCGDPWIGAYSKHGFWYKFSYGTQTDYEKTVALSFERDEYFLNYESFSTWKSIFEKQNFLYIVAKNLKDDILGSVAYGCYDSYAVIGVYYVTEEYRHSGIGEKLFREVLKRLSGKSVIFHSMSHLANKCVRFGLSIAPPKWQFIHYTLQNPSGYLDLKNESDITLKAFNDLSASETFALYRYDNELCGYHRESWIVEWMKHCNSETVVALDSTVRCFFKNNVVGYGHIQEVSGGYLKRLLVGPLYATSENIVKALLFELCKKYYNPDEDFEWDPDIFAIYRRNVHFMIPKNNTAMVEILNVFKGENGILKSERLFYETHCSDSVPTVKLGDVYATSDLHLSII</sequence>
<evidence type="ECO:0000313" key="4">
    <source>
        <dbReference type="WBParaSite" id="EVEC_0000576001-mRNA-1"/>
    </source>
</evidence>
<reference evidence="2 3" key="2">
    <citation type="submission" date="2018-10" db="EMBL/GenBank/DDBJ databases">
        <authorList>
            <consortium name="Pathogen Informatics"/>
        </authorList>
    </citation>
    <scope>NUCLEOTIDE SEQUENCE [LARGE SCALE GENOMIC DNA]</scope>
</reference>
<protein>
    <submittedName>
        <fullName evidence="4">N-acetyltransferase domain-containing protein</fullName>
    </submittedName>
</protein>
<name>A0A0N4V683_ENTVE</name>
<dbReference type="PANTHER" id="PTHR47237">
    <property type="entry name" value="SLL0310 PROTEIN"/>
    <property type="match status" value="1"/>
</dbReference>
<proteinExistence type="predicted"/>
<dbReference type="InterPro" id="IPR000182">
    <property type="entry name" value="GNAT_dom"/>
</dbReference>
<dbReference type="InterPro" id="IPR016181">
    <property type="entry name" value="Acyl_CoA_acyltransferase"/>
</dbReference>
<dbReference type="GO" id="GO:0016747">
    <property type="term" value="F:acyltransferase activity, transferring groups other than amino-acyl groups"/>
    <property type="evidence" value="ECO:0007669"/>
    <property type="project" value="InterPro"/>
</dbReference>
<dbReference type="WBParaSite" id="EVEC_0000576001-mRNA-1">
    <property type="protein sequence ID" value="EVEC_0000576001-mRNA-1"/>
    <property type="gene ID" value="EVEC_0000576001"/>
</dbReference>
<evidence type="ECO:0000259" key="1">
    <source>
        <dbReference type="PROSITE" id="PS51186"/>
    </source>
</evidence>
<keyword evidence="3" id="KW-1185">Reference proteome</keyword>
<feature type="domain" description="N-acetyltransferase" evidence="1">
    <location>
        <begin position="54"/>
        <end position="190"/>
    </location>
</feature>
<dbReference type="PROSITE" id="PS51186">
    <property type="entry name" value="GNAT"/>
    <property type="match status" value="1"/>
</dbReference>
<dbReference type="Gene3D" id="3.40.630.30">
    <property type="match status" value="1"/>
</dbReference>
<dbReference type="Proteomes" id="UP000274131">
    <property type="component" value="Unassembled WGS sequence"/>
</dbReference>
<dbReference type="OrthoDB" id="5861135at2759"/>
<dbReference type="EMBL" id="UXUI01008144">
    <property type="protein sequence ID" value="VDD90620.1"/>
    <property type="molecule type" value="Genomic_DNA"/>
</dbReference>
<organism evidence="4">
    <name type="scientific">Enterobius vermicularis</name>
    <name type="common">Human pinworm</name>
    <dbReference type="NCBI Taxonomy" id="51028"/>
    <lineage>
        <taxon>Eukaryota</taxon>
        <taxon>Metazoa</taxon>
        <taxon>Ecdysozoa</taxon>
        <taxon>Nematoda</taxon>
        <taxon>Chromadorea</taxon>
        <taxon>Rhabditida</taxon>
        <taxon>Spirurina</taxon>
        <taxon>Oxyuridomorpha</taxon>
        <taxon>Oxyuroidea</taxon>
        <taxon>Oxyuridae</taxon>
        <taxon>Enterobius</taxon>
    </lineage>
</organism>
<gene>
    <name evidence="2" type="ORF">EVEC_LOCUS5371</name>
</gene>
<dbReference type="SUPFAM" id="SSF55729">
    <property type="entry name" value="Acyl-CoA N-acyltransferases (Nat)"/>
    <property type="match status" value="1"/>
</dbReference>
<accession>A0A0N4V683</accession>
<evidence type="ECO:0000313" key="2">
    <source>
        <dbReference type="EMBL" id="VDD90620.1"/>
    </source>
</evidence>
<dbReference type="AlphaFoldDB" id="A0A0N4V683"/>
<evidence type="ECO:0000313" key="3">
    <source>
        <dbReference type="Proteomes" id="UP000274131"/>
    </source>
</evidence>
<dbReference type="PANTHER" id="PTHR47237:SF1">
    <property type="entry name" value="SLL0310 PROTEIN"/>
    <property type="match status" value="1"/>
</dbReference>
<dbReference type="Pfam" id="PF00583">
    <property type="entry name" value="Acetyltransf_1"/>
    <property type="match status" value="1"/>
</dbReference>